<comment type="similarity">
    <text evidence="1">Belongs to the glycosyl hydrolase 3 family.</text>
</comment>
<evidence type="ECO:0000313" key="4">
    <source>
        <dbReference type="EMBL" id="HBJ08701.1"/>
    </source>
</evidence>
<protein>
    <submittedName>
        <fullName evidence="4">Beta-glucosidase</fullName>
    </submittedName>
</protein>
<dbReference type="GO" id="GO:0009044">
    <property type="term" value="F:xylan 1,4-beta-xylosidase activity"/>
    <property type="evidence" value="ECO:0007669"/>
    <property type="project" value="InterPro"/>
</dbReference>
<dbReference type="GO" id="GO:0045493">
    <property type="term" value="P:xylan catabolic process"/>
    <property type="evidence" value="ECO:0007669"/>
    <property type="project" value="InterPro"/>
</dbReference>
<dbReference type="GO" id="GO:0046556">
    <property type="term" value="F:alpha-L-arabinofuranosidase activity"/>
    <property type="evidence" value="ECO:0007669"/>
    <property type="project" value="TreeGrafter"/>
</dbReference>
<dbReference type="PANTHER" id="PTHR42721:SF3">
    <property type="entry name" value="BETA-D-XYLOSIDASE 5-RELATED"/>
    <property type="match status" value="1"/>
</dbReference>
<evidence type="ECO:0000256" key="2">
    <source>
        <dbReference type="ARBA" id="ARBA00022801"/>
    </source>
</evidence>
<dbReference type="GO" id="GO:0031222">
    <property type="term" value="P:arabinan catabolic process"/>
    <property type="evidence" value="ECO:0007669"/>
    <property type="project" value="TreeGrafter"/>
</dbReference>
<comment type="caution">
    <text evidence="4">The sequence shown here is derived from an EMBL/GenBank/DDBJ whole genome shotgun (WGS) entry which is preliminary data.</text>
</comment>
<reference evidence="4 5" key="1">
    <citation type="journal article" date="2018" name="Nat. Biotechnol.">
        <title>A standardized bacterial taxonomy based on genome phylogeny substantially revises the tree of life.</title>
        <authorList>
            <person name="Parks D.H."/>
            <person name="Chuvochina M."/>
            <person name="Waite D.W."/>
            <person name="Rinke C."/>
            <person name="Skarshewski A."/>
            <person name="Chaumeil P.A."/>
            <person name="Hugenholtz P."/>
        </authorList>
    </citation>
    <scope>NUCLEOTIDE SEQUENCE [LARGE SCALE GENOMIC DNA]</scope>
    <source>
        <strain evidence="4">UBA11482</strain>
    </source>
</reference>
<dbReference type="EMBL" id="DNWC01000089">
    <property type="protein sequence ID" value="HBJ08701.1"/>
    <property type="molecule type" value="Genomic_DNA"/>
</dbReference>
<organism evidence="4 5">
    <name type="scientific">Coprobacter fastidiosus</name>
    <dbReference type="NCBI Taxonomy" id="1099853"/>
    <lineage>
        <taxon>Bacteria</taxon>
        <taxon>Pseudomonadati</taxon>
        <taxon>Bacteroidota</taxon>
        <taxon>Bacteroidia</taxon>
        <taxon>Bacteroidales</taxon>
        <taxon>Barnesiellaceae</taxon>
        <taxon>Coprobacter</taxon>
    </lineage>
</organism>
<evidence type="ECO:0000256" key="1">
    <source>
        <dbReference type="ARBA" id="ARBA00005336"/>
    </source>
</evidence>
<dbReference type="InterPro" id="IPR044993">
    <property type="entry name" value="BXL"/>
</dbReference>
<keyword evidence="2" id="KW-0378">Hydrolase</keyword>
<proteinExistence type="inferred from homology"/>
<dbReference type="Gene3D" id="3.20.20.300">
    <property type="entry name" value="Glycoside hydrolase, family 3, N-terminal domain"/>
    <property type="match status" value="1"/>
</dbReference>
<accession>A0A354M2G2</accession>
<dbReference type="SUPFAM" id="SSF51445">
    <property type="entry name" value="(Trans)glycosidases"/>
    <property type="match status" value="1"/>
</dbReference>
<gene>
    <name evidence="4" type="ORF">DDY73_06810</name>
</gene>
<dbReference type="PANTHER" id="PTHR42721">
    <property type="entry name" value="SUGAR HYDROLASE-RELATED"/>
    <property type="match status" value="1"/>
</dbReference>
<feature type="chain" id="PRO_5016610017" evidence="3">
    <location>
        <begin position="26"/>
        <end position="87"/>
    </location>
</feature>
<feature type="non-terminal residue" evidence="4">
    <location>
        <position position="87"/>
    </location>
</feature>
<evidence type="ECO:0000313" key="5">
    <source>
        <dbReference type="Proteomes" id="UP000262954"/>
    </source>
</evidence>
<dbReference type="InterPro" id="IPR036962">
    <property type="entry name" value="Glyco_hydro_3_N_sf"/>
</dbReference>
<dbReference type="Proteomes" id="UP000262954">
    <property type="component" value="Unassembled WGS sequence"/>
</dbReference>
<dbReference type="InterPro" id="IPR017853">
    <property type="entry name" value="GH"/>
</dbReference>
<name>A0A354M2G2_9BACT</name>
<feature type="signal peptide" evidence="3">
    <location>
        <begin position="1"/>
        <end position="25"/>
    </location>
</feature>
<evidence type="ECO:0000256" key="3">
    <source>
        <dbReference type="SAM" id="SignalP"/>
    </source>
</evidence>
<keyword evidence="3" id="KW-0732">Signal</keyword>
<sequence length="87" mass="9955">MTKKMKLMRKALSGVGLFMALTLHAQNEQPLYKDMNAPIHDRVMDLLSRMTVEEKVSLMIHNAPGIPRLEIDKYYHGNEALHGIVRP</sequence>
<dbReference type="AlphaFoldDB" id="A0A354M2G2"/>